<organism evidence="1 2">
    <name type="scientific">Coleofasciculus chthonoplastes PCC 7420</name>
    <dbReference type="NCBI Taxonomy" id="118168"/>
    <lineage>
        <taxon>Bacteria</taxon>
        <taxon>Bacillati</taxon>
        <taxon>Cyanobacteriota</taxon>
        <taxon>Cyanophyceae</taxon>
        <taxon>Coleofasciculales</taxon>
        <taxon>Coleofasciculaceae</taxon>
        <taxon>Coleofasciculus</taxon>
    </lineage>
</organism>
<dbReference type="OrthoDB" id="460004at2"/>
<protein>
    <recommendedName>
        <fullName evidence="3">RepB-like DNA primase domain-containing protein</fullName>
    </recommendedName>
</protein>
<proteinExistence type="predicted"/>
<evidence type="ECO:0000313" key="2">
    <source>
        <dbReference type="Proteomes" id="UP000003835"/>
    </source>
</evidence>
<keyword evidence="2" id="KW-1185">Reference proteome</keyword>
<dbReference type="RefSeq" id="WP_006102396.1">
    <property type="nucleotide sequence ID" value="NZ_DS989854.1"/>
</dbReference>
<dbReference type="eggNOG" id="COG5545">
    <property type="taxonomic scope" value="Bacteria"/>
</dbReference>
<dbReference type="STRING" id="118168.MC7420_4076"/>
<evidence type="ECO:0008006" key="3">
    <source>
        <dbReference type="Google" id="ProtNLM"/>
    </source>
</evidence>
<accession>B4VVB3</accession>
<reference evidence="1 2" key="1">
    <citation type="submission" date="2008-07" db="EMBL/GenBank/DDBJ databases">
        <authorList>
            <person name="Tandeau de Marsac N."/>
            <person name="Ferriera S."/>
            <person name="Johnson J."/>
            <person name="Kravitz S."/>
            <person name="Beeson K."/>
            <person name="Sutton G."/>
            <person name="Rogers Y.-H."/>
            <person name="Friedman R."/>
            <person name="Frazier M."/>
            <person name="Venter J.C."/>
        </authorList>
    </citation>
    <scope>NUCLEOTIDE SEQUENCE [LARGE SCALE GENOMIC DNA]</scope>
    <source>
        <strain evidence="1 2">PCC 7420</strain>
    </source>
</reference>
<dbReference type="EMBL" id="DS989854">
    <property type="protein sequence ID" value="EDX74091.1"/>
    <property type="molecule type" value="Genomic_DNA"/>
</dbReference>
<evidence type="ECO:0000313" key="1">
    <source>
        <dbReference type="EMBL" id="EDX74091.1"/>
    </source>
</evidence>
<dbReference type="HOGENOM" id="CLU_747437_0_0_3"/>
<gene>
    <name evidence="1" type="ORF">MC7420_4076</name>
</gene>
<name>B4VVB3_9CYAN</name>
<dbReference type="Proteomes" id="UP000003835">
    <property type="component" value="Unassembled WGS sequence"/>
</dbReference>
<dbReference type="AlphaFoldDB" id="B4VVB3"/>
<sequence>MTFPQPDCYQVLKHLEFLSYQPTDKLNLTCLFHSQDSRKRLDKGCKLNRLSWAAIETYQSYGRGVYLVVNGGGYKNKDISQGRAVFYEHDYLDKLKQVNLWQELELPAPTFQVDTGGRSIHSYWVFDEPIGVEQWCHLQRDLLEYADADRSLKNPARLMRLAGTWHILPKAWGNSDWLCNLSQIITETGRVYGYERLRNAVPQFQSCTNSSPLVVLPKTSPIPKPIDFPNPLTIQHFNQIPLPIPLAIPLYYCCRIKVRSLLDSGVPKGSGRNNAAIAIGLELLTVERYVQLMNQPFSDSARQLFSGFCTRSFMTPEEDAERWNWCYAQKTSITQSLQKHIRYCIRTWYWQVVKNKNNIIVSDYNPVNET</sequence>